<comment type="caution">
    <text evidence="1">The sequence shown here is derived from an EMBL/GenBank/DDBJ whole genome shotgun (WGS) entry which is preliminary data.</text>
</comment>
<organism evidence="1 2">
    <name type="scientific">Portunus trituberculatus</name>
    <name type="common">Swimming crab</name>
    <name type="synonym">Neptunus trituberculatus</name>
    <dbReference type="NCBI Taxonomy" id="210409"/>
    <lineage>
        <taxon>Eukaryota</taxon>
        <taxon>Metazoa</taxon>
        <taxon>Ecdysozoa</taxon>
        <taxon>Arthropoda</taxon>
        <taxon>Crustacea</taxon>
        <taxon>Multicrustacea</taxon>
        <taxon>Malacostraca</taxon>
        <taxon>Eumalacostraca</taxon>
        <taxon>Eucarida</taxon>
        <taxon>Decapoda</taxon>
        <taxon>Pleocyemata</taxon>
        <taxon>Brachyura</taxon>
        <taxon>Eubrachyura</taxon>
        <taxon>Portunoidea</taxon>
        <taxon>Portunidae</taxon>
        <taxon>Portuninae</taxon>
        <taxon>Portunus</taxon>
    </lineage>
</organism>
<gene>
    <name evidence="1" type="ORF">E2C01_059702</name>
</gene>
<name>A0A5B7H9S6_PORTR</name>
<protein>
    <submittedName>
        <fullName evidence="1">Uncharacterized protein</fullName>
    </submittedName>
</protein>
<evidence type="ECO:0000313" key="2">
    <source>
        <dbReference type="Proteomes" id="UP000324222"/>
    </source>
</evidence>
<dbReference type="AlphaFoldDB" id="A0A5B7H9S6"/>
<evidence type="ECO:0000313" key="1">
    <source>
        <dbReference type="EMBL" id="MPC65564.1"/>
    </source>
</evidence>
<dbReference type="EMBL" id="VSRR010023520">
    <property type="protein sequence ID" value="MPC65564.1"/>
    <property type="molecule type" value="Genomic_DNA"/>
</dbReference>
<proteinExistence type="predicted"/>
<sequence>MQLISKHVSCLTTILQTPYLIQGVSGSRLASRGRCKRAGANKNTYTAPAGYKIYCQTAKGQDENIEVASALLTGAEILAPPLHETPPTFPQGVYTSPGAPRRHFETANAVLRDSSL</sequence>
<reference evidence="1 2" key="1">
    <citation type="submission" date="2019-05" db="EMBL/GenBank/DDBJ databases">
        <title>Another draft genome of Portunus trituberculatus and its Hox gene families provides insights of decapod evolution.</title>
        <authorList>
            <person name="Jeong J.-H."/>
            <person name="Song I."/>
            <person name="Kim S."/>
            <person name="Choi T."/>
            <person name="Kim D."/>
            <person name="Ryu S."/>
            <person name="Kim W."/>
        </authorList>
    </citation>
    <scope>NUCLEOTIDE SEQUENCE [LARGE SCALE GENOMIC DNA]</scope>
    <source>
        <tissue evidence="1">Muscle</tissue>
    </source>
</reference>
<accession>A0A5B7H9S6</accession>
<dbReference type="Proteomes" id="UP000324222">
    <property type="component" value="Unassembled WGS sequence"/>
</dbReference>
<keyword evidence="2" id="KW-1185">Reference proteome</keyword>